<proteinExistence type="predicted"/>
<sequence length="758" mass="84837">MNLPLTPERQAEIGQVGSYESPRQLHSILRKPNVEIDRLSPSPTVLRPSSEGQKSVSPKSQVRFSIPDSSCVNYDRSMDESSPAVPSPSKIVFPKDADEVGDGLRAGGGMSNRGHFVDMHSRVMLDVPEEIWNFHTARKEQSNRHYRTKSLQLGNQQRQSHRSHSRGSSLQAIIVETVNSISDERGSRLAPTVLKRPELFLSPESPLNSYKMPVPLEISLPPYLSPLNKEKKKASVVFDGEGYSRFKELSSSSSDDSGSICTAEHDFSFNISQKDNSDVDKVLGFDEHANVNLKIQNKSLRKQNLSPSFPSTAKQPSQSLQVLSTPFKQIRIPDLENESQPRSANGTLKFFDEFEPSQFAVVTQEEKQIASPGKQLDELDLNFSFPNAPDSDFEKVDPSLTSVEFENRRRNLQRDSARRVEGHRHRRSRSIHNTEDMFAATSTPPRIPSRSPLRPKSPKSEKAAECSSDETDTDTRGSSSLYEENAQNIDPTLQNPAEVSCQTDLETGNETEESMRIIAERKLNAEERTKLALTDNNAAKNHLTSMHSFPEPVRPPGDTEPQSFGNVSINLLSPRRSLSNVGSQSSYNSQFSRQSPGSTATSQPPDPYAYIPFLNPVKKHNYPQHTTPRQDEKNNGFHSIYEVRDGKKVEVLVLDEDSSKDETEISSTAAQDKIPSNQQRKSVSYEEAIKNYAKILQMCEHTASEAKNVILQLIEEAPINFKNGYRPPPPAYTCGPQEVKSKNLGRIQQRKQALLNRD</sequence>
<feature type="compositionally biased region" description="Basic and acidic residues" evidence="1">
    <location>
        <begin position="405"/>
        <end position="420"/>
    </location>
</feature>
<gene>
    <name evidence="2" type="ORF">HG537_0D00780</name>
</gene>
<feature type="region of interest" description="Disordered" evidence="1">
    <location>
        <begin position="546"/>
        <end position="613"/>
    </location>
</feature>
<dbReference type="Proteomes" id="UP000510647">
    <property type="component" value="Chromosome 4"/>
</dbReference>
<evidence type="ECO:0000313" key="2">
    <source>
        <dbReference type="EMBL" id="QLQ80078.1"/>
    </source>
</evidence>
<feature type="compositionally biased region" description="Polar residues" evidence="1">
    <location>
        <begin position="50"/>
        <end position="64"/>
    </location>
</feature>
<dbReference type="OrthoDB" id="4069593at2759"/>
<feature type="compositionally biased region" description="Polar residues" evidence="1">
    <location>
        <begin position="665"/>
        <end position="681"/>
    </location>
</feature>
<dbReference type="EMBL" id="CP059270">
    <property type="protein sequence ID" value="QLQ80078.1"/>
    <property type="molecule type" value="Genomic_DNA"/>
</dbReference>
<reference evidence="2 3" key="1">
    <citation type="submission" date="2020-06" db="EMBL/GenBank/DDBJ databases">
        <title>The yeast mating-type switching endonuclease HO is a domesticated member of an unorthodox homing genetic element family.</title>
        <authorList>
            <person name="Coughlan A.Y."/>
            <person name="Lombardi L."/>
            <person name="Braun-Galleani S."/>
            <person name="Martos A.R."/>
            <person name="Galeote V."/>
            <person name="Bigey F."/>
            <person name="Dequin S."/>
            <person name="Byrne K.P."/>
            <person name="Wolfe K.H."/>
        </authorList>
    </citation>
    <scope>NUCLEOTIDE SEQUENCE [LARGE SCALE GENOMIC DNA]</scope>
    <source>
        <strain evidence="2 3">CBS2947</strain>
    </source>
</reference>
<feature type="region of interest" description="Disordered" evidence="1">
    <location>
        <begin position="1"/>
        <end position="64"/>
    </location>
</feature>
<keyword evidence="3" id="KW-1185">Reference proteome</keyword>
<feature type="compositionally biased region" description="Polar residues" evidence="1">
    <location>
        <begin position="560"/>
        <end position="603"/>
    </location>
</feature>
<organism evidence="2 3">
    <name type="scientific">Torulaspora globosa</name>
    <dbReference type="NCBI Taxonomy" id="48254"/>
    <lineage>
        <taxon>Eukaryota</taxon>
        <taxon>Fungi</taxon>
        <taxon>Dikarya</taxon>
        <taxon>Ascomycota</taxon>
        <taxon>Saccharomycotina</taxon>
        <taxon>Saccharomycetes</taxon>
        <taxon>Saccharomycetales</taxon>
        <taxon>Saccharomycetaceae</taxon>
        <taxon>Torulaspora</taxon>
    </lineage>
</organism>
<evidence type="ECO:0000313" key="3">
    <source>
        <dbReference type="Proteomes" id="UP000510647"/>
    </source>
</evidence>
<name>A0A7H9HQP6_9SACH</name>
<dbReference type="AlphaFoldDB" id="A0A7H9HQP6"/>
<feature type="compositionally biased region" description="Basic residues" evidence="1">
    <location>
        <begin position="421"/>
        <end position="430"/>
    </location>
</feature>
<feature type="region of interest" description="Disordered" evidence="1">
    <location>
        <begin position="657"/>
        <end position="681"/>
    </location>
</feature>
<feature type="compositionally biased region" description="Low complexity" evidence="1">
    <location>
        <begin position="442"/>
        <end position="454"/>
    </location>
</feature>
<feature type="region of interest" description="Disordered" evidence="1">
    <location>
        <begin position="380"/>
        <end position="515"/>
    </location>
</feature>
<feature type="region of interest" description="Disordered" evidence="1">
    <location>
        <begin position="75"/>
        <end position="94"/>
    </location>
</feature>
<protein>
    <submittedName>
        <fullName evidence="2">Uncharacterized protein</fullName>
    </submittedName>
</protein>
<accession>A0A7H9HQP6</accession>
<feature type="compositionally biased region" description="Polar residues" evidence="1">
    <location>
        <begin position="476"/>
        <end position="506"/>
    </location>
</feature>
<evidence type="ECO:0000256" key="1">
    <source>
        <dbReference type="SAM" id="MobiDB-lite"/>
    </source>
</evidence>